<dbReference type="Proteomes" id="UP000190286">
    <property type="component" value="Unassembled WGS sequence"/>
</dbReference>
<keyword evidence="4" id="KW-1185">Reference proteome</keyword>
<dbReference type="PANTHER" id="PTHR31084">
    <property type="entry name" value="ALPHA-L-FUCOSIDASE 2"/>
    <property type="match status" value="1"/>
</dbReference>
<dbReference type="GO" id="GO:0005975">
    <property type="term" value="P:carbohydrate metabolic process"/>
    <property type="evidence" value="ECO:0007669"/>
    <property type="project" value="InterPro"/>
</dbReference>
<dbReference type="InterPro" id="IPR027414">
    <property type="entry name" value="GH95_N_dom"/>
</dbReference>
<evidence type="ECO:0000259" key="1">
    <source>
        <dbReference type="Pfam" id="PF14498"/>
    </source>
</evidence>
<dbReference type="GeneID" id="93338767"/>
<dbReference type="Pfam" id="PF14498">
    <property type="entry name" value="Glyco_hyd_65N_2"/>
    <property type="match status" value="1"/>
</dbReference>
<dbReference type="Pfam" id="PF22124">
    <property type="entry name" value="Glyco_hydro_95_cat"/>
    <property type="match status" value="1"/>
</dbReference>
<dbReference type="InterPro" id="IPR012341">
    <property type="entry name" value="6hp_glycosidase-like_sf"/>
</dbReference>
<dbReference type="RefSeq" id="WP_078785182.1">
    <property type="nucleotide sequence ID" value="NZ_FUYF01000017.1"/>
</dbReference>
<dbReference type="GO" id="GO:0004560">
    <property type="term" value="F:alpha-L-fucosidase activity"/>
    <property type="evidence" value="ECO:0007669"/>
    <property type="project" value="TreeGrafter"/>
</dbReference>
<sequence>MLPPKHCNINLTGPIPRWDEAIPLGNGILGSLFWGPMEHLRISVDIAGLWLRRRPEEKLDKEFTYAKLVELARKGDVAETRRIFDTPYARPTPTKIPAGHLFLDGLPQGSYQASLDLGTAVASFSQKGTTILRAFLCMGRPVGVLMLPEAYRDAELTVERLSFGNGTQAAEAGNSVSPGSLQQLALPDAIPETEDGMIGFSQKVDDRTAYTLLCKKFGTTLYYTAVQAENVEKASRLAKLELCAAEDMGAEKLLQQHKRWWQQYWGKSSLQLSDETLEQLWYRANYFLAAGSEPGNAPMPLQGVWCADDNQLPPWKGDYHNDLNTQFTYCHYLTANHPEQGKVFLDYLWSLRPQAAKFSRAFYGTAGECLPSVMDIDGGALGGWPMYSLSPTNQIWLCQMFYEYYRLTGDKEFLRTRVEPYFTATAACLEELLQEGPDGKLVLPVSSSPEIHDDEAASWLTPNSNYDLALLHYLFHTLVQIEYQLGNPRGYWHAMEAKLAPLSVDTETGLMLSPDETLQETHRHFSHAMAIEPLCMLSYENPQDRSVIDATVDHLVHLGSGQWVGFSFGWMALLQIARSDGNGALYELHRFAEHFLSPNGFHLNGDYKNSGVCDFHYRPFTLEADFLAAHAVQKMLLRSEKNHIEVLPACPQGWKNEPVAFQNLRAENGLLISYQRTADGKHSLTVKATQDGSWYLCNTHCWVTLQAGQAQSYQWTEENKK</sequence>
<dbReference type="EMBL" id="FUYF01000017">
    <property type="protein sequence ID" value="SKA92975.1"/>
    <property type="molecule type" value="Genomic_DNA"/>
</dbReference>
<evidence type="ECO:0000313" key="4">
    <source>
        <dbReference type="Proteomes" id="UP000190286"/>
    </source>
</evidence>
<protein>
    <submittedName>
        <fullName evidence="3">Alpha-L-fucosidase 2</fullName>
    </submittedName>
</protein>
<proteinExistence type="predicted"/>
<dbReference type="InterPro" id="IPR008928">
    <property type="entry name" value="6-hairpin_glycosidase_sf"/>
</dbReference>
<name>A0A1T4XV83_9FIRM</name>
<gene>
    <name evidence="3" type="ORF">SAMN02745178_02325</name>
</gene>
<organism evidence="3 4">
    <name type="scientific">Gemmiger formicilis</name>
    <dbReference type="NCBI Taxonomy" id="745368"/>
    <lineage>
        <taxon>Bacteria</taxon>
        <taxon>Bacillati</taxon>
        <taxon>Bacillota</taxon>
        <taxon>Clostridia</taxon>
        <taxon>Eubacteriales</taxon>
        <taxon>Gemmiger</taxon>
    </lineage>
</organism>
<dbReference type="Gene3D" id="1.50.10.10">
    <property type="match status" value="1"/>
</dbReference>
<feature type="domain" description="Glycosyl hydrolase family 95 catalytic" evidence="2">
    <location>
        <begin position="267"/>
        <end position="636"/>
    </location>
</feature>
<evidence type="ECO:0000313" key="3">
    <source>
        <dbReference type="EMBL" id="SKA92975.1"/>
    </source>
</evidence>
<dbReference type="SUPFAM" id="SSF48208">
    <property type="entry name" value="Six-hairpin glycosidases"/>
    <property type="match status" value="1"/>
</dbReference>
<dbReference type="InterPro" id="IPR054363">
    <property type="entry name" value="GH95_cat"/>
</dbReference>
<dbReference type="STRING" id="745368.SAMN02745178_02325"/>
<feature type="domain" description="Glycosyl hydrolase family 95 N-terminal" evidence="1">
    <location>
        <begin position="12"/>
        <end position="137"/>
    </location>
</feature>
<accession>A0A1T4XV83</accession>
<dbReference type="OrthoDB" id="9802600at2"/>
<dbReference type="AlphaFoldDB" id="A0A1T4XV83"/>
<reference evidence="3 4" key="1">
    <citation type="submission" date="2017-02" db="EMBL/GenBank/DDBJ databases">
        <authorList>
            <person name="Peterson S.W."/>
        </authorList>
    </citation>
    <scope>NUCLEOTIDE SEQUENCE [LARGE SCALE GENOMIC DNA]</scope>
    <source>
        <strain evidence="3 4">ATCC 27749</strain>
    </source>
</reference>
<dbReference type="Gene3D" id="2.70.98.50">
    <property type="entry name" value="putative glycoside hydrolase family protein from bacillus halodurans"/>
    <property type="match status" value="1"/>
</dbReference>
<dbReference type="PANTHER" id="PTHR31084:SF0">
    <property type="entry name" value="ALPHA-L-FUCOSIDASE 2"/>
    <property type="match status" value="1"/>
</dbReference>
<evidence type="ECO:0000259" key="2">
    <source>
        <dbReference type="Pfam" id="PF22124"/>
    </source>
</evidence>